<dbReference type="Gene3D" id="3.10.105.10">
    <property type="entry name" value="Dipeptide-binding Protein, Domain 3"/>
    <property type="match status" value="2"/>
</dbReference>
<name>A0A6B0VTB4_9EURY</name>
<evidence type="ECO:0000256" key="3">
    <source>
        <dbReference type="ARBA" id="ARBA00022729"/>
    </source>
</evidence>
<feature type="domain" description="Solute-binding protein family 5" evidence="4">
    <location>
        <begin position="255"/>
        <end position="526"/>
    </location>
</feature>
<dbReference type="InterPro" id="IPR039424">
    <property type="entry name" value="SBP_5"/>
</dbReference>
<dbReference type="Gene3D" id="3.40.190.10">
    <property type="entry name" value="Periplasmic binding protein-like II"/>
    <property type="match status" value="1"/>
</dbReference>
<keyword evidence="6" id="KW-1185">Reference proteome</keyword>
<evidence type="ECO:0000313" key="5">
    <source>
        <dbReference type="EMBL" id="MXV64403.1"/>
    </source>
</evidence>
<dbReference type="RefSeq" id="WP_160067676.1">
    <property type="nucleotide sequence ID" value="NZ_WUYX01000070.1"/>
</dbReference>
<dbReference type="InterPro" id="IPR006311">
    <property type="entry name" value="TAT_signal"/>
</dbReference>
<dbReference type="PANTHER" id="PTHR30290:SF9">
    <property type="entry name" value="OLIGOPEPTIDE-BINDING PROTEIN APPA"/>
    <property type="match status" value="1"/>
</dbReference>
<dbReference type="AlphaFoldDB" id="A0A6B0VTB4"/>
<dbReference type="Proteomes" id="UP000434101">
    <property type="component" value="Unassembled WGS sequence"/>
</dbReference>
<gene>
    <name evidence="5" type="ORF">GS429_20495</name>
</gene>
<proteinExistence type="inferred from homology"/>
<dbReference type="Gene3D" id="3.90.76.10">
    <property type="entry name" value="Dipeptide-binding Protein, Domain 1"/>
    <property type="match status" value="1"/>
</dbReference>
<dbReference type="GO" id="GO:0015833">
    <property type="term" value="P:peptide transport"/>
    <property type="evidence" value="ECO:0007669"/>
    <property type="project" value="TreeGrafter"/>
</dbReference>
<accession>A0A6B0VTB4</accession>
<comment type="caution">
    <text evidence="5">The sequence shown here is derived from an EMBL/GenBank/DDBJ whole genome shotgun (WGS) entry which is preliminary data.</text>
</comment>
<organism evidence="5 6">
    <name type="scientific">Natronorubrum halalkaliphilum</name>
    <dbReference type="NCBI Taxonomy" id="2691917"/>
    <lineage>
        <taxon>Archaea</taxon>
        <taxon>Methanobacteriati</taxon>
        <taxon>Methanobacteriota</taxon>
        <taxon>Stenosarchaea group</taxon>
        <taxon>Halobacteria</taxon>
        <taxon>Halobacteriales</taxon>
        <taxon>Natrialbaceae</taxon>
        <taxon>Natronorubrum</taxon>
    </lineage>
</organism>
<evidence type="ECO:0000259" key="4">
    <source>
        <dbReference type="Pfam" id="PF00496"/>
    </source>
</evidence>
<keyword evidence="2" id="KW-0813">Transport</keyword>
<dbReference type="GO" id="GO:1904680">
    <property type="term" value="F:peptide transmembrane transporter activity"/>
    <property type="evidence" value="ECO:0007669"/>
    <property type="project" value="TreeGrafter"/>
</dbReference>
<reference evidence="5 6" key="1">
    <citation type="submission" date="2020-01" db="EMBL/GenBank/DDBJ databases">
        <title>Natronorubrum sp. JWXQ-INN 674 isolated from Inner Mongolia Autonomous Region of China.</title>
        <authorList>
            <person name="Xue Q."/>
        </authorList>
    </citation>
    <scope>NUCLEOTIDE SEQUENCE [LARGE SCALE GENOMIC DNA]</scope>
    <source>
        <strain evidence="5 6">JWXQ-INN-674</strain>
    </source>
</reference>
<dbReference type="PANTHER" id="PTHR30290">
    <property type="entry name" value="PERIPLASMIC BINDING COMPONENT OF ABC TRANSPORTER"/>
    <property type="match status" value="1"/>
</dbReference>
<evidence type="ECO:0000256" key="1">
    <source>
        <dbReference type="ARBA" id="ARBA00005695"/>
    </source>
</evidence>
<dbReference type="OrthoDB" id="233597at2157"/>
<evidence type="ECO:0000313" key="6">
    <source>
        <dbReference type="Proteomes" id="UP000434101"/>
    </source>
</evidence>
<sequence>MKDVAPPTTRRGLLAGIGVGATSALAGCSERLWSQAETPGSEQVSLTIKTVPADDNRLAASIASHLRENYRAAGIDATHEPVTKAELYRDILLEGDYDVFVARHPGLDEYDALRGLLHSRFRSEHGWQNPFQFSDVTADDYLDQQRVATESDRRDLLTDLIDHLAETAPYTVVAYPHPLSGASAEITVPSPPRQPQEYIEILSQSDNGPRDGPLEVGVFGEELTERLNPLTVDRNRIDGLLDLLYDPLARRIDGEYVPWLAEEVEWTEEDGIQARVTLREGLEWHDGESLDAEDVAFTLRFIGDTSMGDVDGGVPAPRYRSQQTLVSTTNVVDSQTVVLSMSDTTPAAARRVLTIPVLPEHIWDDRSELLADRQTRALADDNDDPIGSGLFSFADATTDLEIELEPFEEHVLRGATTGPDILDGFSQFEGITFRVSPNPGAMVEALIDGEIDVTASELPPQHTEPIRDAENVSTITGTTDAFYMIGYNNAHDELSNPYFRRVCSRLIDREHVVSEFFETFAQPAASSEELVGVNSETWGHDNLETDDEPEILRFPGTDGEVNTSRVRSLFQDIGYRYENEELLE</sequence>
<comment type="similarity">
    <text evidence="1">Belongs to the bacterial solute-binding protein 5 family.</text>
</comment>
<dbReference type="InterPro" id="IPR000914">
    <property type="entry name" value="SBP_5_dom"/>
</dbReference>
<protein>
    <submittedName>
        <fullName evidence="5">ABC transporter substrate-binding protein</fullName>
    </submittedName>
</protein>
<dbReference type="Pfam" id="PF00496">
    <property type="entry name" value="SBP_bac_5"/>
    <property type="match status" value="1"/>
</dbReference>
<dbReference type="SUPFAM" id="SSF53850">
    <property type="entry name" value="Periplasmic binding protein-like II"/>
    <property type="match status" value="2"/>
</dbReference>
<dbReference type="PROSITE" id="PS51257">
    <property type="entry name" value="PROKAR_LIPOPROTEIN"/>
    <property type="match status" value="1"/>
</dbReference>
<dbReference type="EMBL" id="WUYX01000070">
    <property type="protein sequence ID" value="MXV64403.1"/>
    <property type="molecule type" value="Genomic_DNA"/>
</dbReference>
<keyword evidence="3" id="KW-0732">Signal</keyword>
<dbReference type="PROSITE" id="PS51318">
    <property type="entry name" value="TAT"/>
    <property type="match status" value="1"/>
</dbReference>
<evidence type="ECO:0000256" key="2">
    <source>
        <dbReference type="ARBA" id="ARBA00022448"/>
    </source>
</evidence>